<keyword evidence="3" id="KW-1185">Reference proteome</keyword>
<gene>
    <name evidence="2" type="ORF">R3P38DRAFT_2770071</name>
</gene>
<dbReference type="EMBL" id="JAWWNJ010000016">
    <property type="protein sequence ID" value="KAK7039944.1"/>
    <property type="molecule type" value="Genomic_DNA"/>
</dbReference>
<accession>A0AAW0CMC8</accession>
<feature type="compositionally biased region" description="Basic residues" evidence="1">
    <location>
        <begin position="333"/>
        <end position="346"/>
    </location>
</feature>
<name>A0AAW0CMC8_9AGAR</name>
<organism evidence="2 3">
    <name type="scientific">Favolaschia claudopus</name>
    <dbReference type="NCBI Taxonomy" id="2862362"/>
    <lineage>
        <taxon>Eukaryota</taxon>
        <taxon>Fungi</taxon>
        <taxon>Dikarya</taxon>
        <taxon>Basidiomycota</taxon>
        <taxon>Agaricomycotina</taxon>
        <taxon>Agaricomycetes</taxon>
        <taxon>Agaricomycetidae</taxon>
        <taxon>Agaricales</taxon>
        <taxon>Marasmiineae</taxon>
        <taxon>Mycenaceae</taxon>
        <taxon>Favolaschia</taxon>
    </lineage>
</organism>
<evidence type="ECO:0000256" key="1">
    <source>
        <dbReference type="SAM" id="MobiDB-lite"/>
    </source>
</evidence>
<evidence type="ECO:0000313" key="2">
    <source>
        <dbReference type="EMBL" id="KAK7039944.1"/>
    </source>
</evidence>
<evidence type="ECO:0000313" key="3">
    <source>
        <dbReference type="Proteomes" id="UP001362999"/>
    </source>
</evidence>
<dbReference type="Proteomes" id="UP001362999">
    <property type="component" value="Unassembled WGS sequence"/>
</dbReference>
<feature type="compositionally biased region" description="Basic and acidic residues" evidence="1">
    <location>
        <begin position="202"/>
        <end position="212"/>
    </location>
</feature>
<feature type="compositionally biased region" description="Basic and acidic residues" evidence="1">
    <location>
        <begin position="250"/>
        <end position="262"/>
    </location>
</feature>
<sequence length="466" mass="50255">MTVMIPGGGTSIQPPNASRGRGGRRWMVSTETARRCRSGEPSTTQFKIFLLESIPPAPQTRKAIQAWIRVAPRGSQTKVAPQGGTSGSQGFPPEQRRIDGGAGGEAEWHNKDAHPSYSPPDTAEGADYGPFLSVGDTDDGGPAPVILDSLSQFGCSVPIPILALTLTRNQPLPPSPLPQTSALHLHQSSILPPEALEDVDEEKWGRAPESLEARGIPPPPSSLNRPYTTPAGPTHSSISTPDANDGEEATGDRGGGDAKSDADADGDEGESEDVDGVGNGVGVGVGIPRRAEVEDGRKKGKAERREWRSQEEKEAAGSARGEKNRRGDIHTIRMPHPRTHFFRRGPWRPDPDPEYHTASRPPSPPVSRDSSRLVLHAYDEEFEGEDVDKEPRSRGWRHTREDDKVDEVEVRVGLKKLASAVMNQCIPSTRGVTSASSSALLVFVGVGWSSEARLMLECISSVRQMR</sequence>
<feature type="region of interest" description="Disordered" evidence="1">
    <location>
        <begin position="1"/>
        <end position="25"/>
    </location>
</feature>
<feature type="region of interest" description="Disordered" evidence="1">
    <location>
        <begin position="74"/>
        <end position="145"/>
    </location>
</feature>
<protein>
    <submittedName>
        <fullName evidence="2">Uncharacterized protein</fullName>
    </submittedName>
</protein>
<feature type="compositionally biased region" description="Basic and acidic residues" evidence="1">
    <location>
        <begin position="347"/>
        <end position="357"/>
    </location>
</feature>
<proteinExistence type="predicted"/>
<feature type="compositionally biased region" description="Acidic residues" evidence="1">
    <location>
        <begin position="263"/>
        <end position="275"/>
    </location>
</feature>
<feature type="region of interest" description="Disordered" evidence="1">
    <location>
        <begin position="193"/>
        <end position="370"/>
    </location>
</feature>
<feature type="compositionally biased region" description="Basic and acidic residues" evidence="1">
    <location>
        <begin position="289"/>
        <end position="331"/>
    </location>
</feature>
<comment type="caution">
    <text evidence="2">The sequence shown here is derived from an EMBL/GenBank/DDBJ whole genome shotgun (WGS) entry which is preliminary data.</text>
</comment>
<feature type="compositionally biased region" description="Gly residues" evidence="1">
    <location>
        <begin position="1"/>
        <end position="10"/>
    </location>
</feature>
<reference evidence="2 3" key="1">
    <citation type="journal article" date="2024" name="J Genomics">
        <title>Draft genome sequencing and assembly of Favolaschia claudopus CIRM-BRFM 2984 isolated from oak limbs.</title>
        <authorList>
            <person name="Navarro D."/>
            <person name="Drula E."/>
            <person name="Chaduli D."/>
            <person name="Cazenave R."/>
            <person name="Ahrendt S."/>
            <person name="Wang J."/>
            <person name="Lipzen A."/>
            <person name="Daum C."/>
            <person name="Barry K."/>
            <person name="Grigoriev I.V."/>
            <person name="Favel A."/>
            <person name="Rosso M.N."/>
            <person name="Martin F."/>
        </authorList>
    </citation>
    <scope>NUCLEOTIDE SEQUENCE [LARGE SCALE GENOMIC DNA]</scope>
    <source>
        <strain evidence="2 3">CIRM-BRFM 2984</strain>
    </source>
</reference>
<dbReference type="AlphaFoldDB" id="A0AAW0CMC8"/>